<dbReference type="RefSeq" id="WP_350344253.1">
    <property type="nucleotide sequence ID" value="NZ_CP158367.1"/>
</dbReference>
<dbReference type="EMBL" id="CP158367">
    <property type="protein sequence ID" value="XBX75509.1"/>
    <property type="molecule type" value="Genomic_DNA"/>
</dbReference>
<sequence length="155" mass="17431">MSSMAGHSTRTRVYTKEHLEHLARDLESFGYNYLKPGFSDLVEGGFFALVAYWGKTKNYKIAIGAGIAGAGIEALRTLGQMVASSEIDMAVKEIDERCLPLLSGAYTHIQLKEYVRTLDGYSLIYHALYVRLVVVYRIKCNNGITTINLRREIYV</sequence>
<reference evidence="1" key="2">
    <citation type="submission" date="2024-06" db="EMBL/GenBank/DDBJ databases">
        <authorList>
            <person name="Petrova K.O."/>
            <person name="Toshchakov S.V."/>
            <person name="Boltjanskaja Y.V."/>
            <person name="Kevbrin V."/>
        </authorList>
    </citation>
    <scope>NUCLEOTIDE SEQUENCE</scope>
    <source>
        <strain evidence="1">Z-910T</strain>
    </source>
</reference>
<gene>
    <name evidence="1" type="ORF">PRVXT_000645</name>
</gene>
<protein>
    <submittedName>
        <fullName evidence="1">Uncharacterized protein</fullName>
    </submittedName>
</protein>
<accession>A0AAU7VN44</accession>
<evidence type="ECO:0000313" key="1">
    <source>
        <dbReference type="EMBL" id="XBX75509.1"/>
    </source>
</evidence>
<reference evidence="1" key="1">
    <citation type="journal article" date="2013" name="Extremophiles">
        <title>Proteinivorax tanatarense gen. nov., sp. nov., an anaerobic, haloalkaliphilic, proteolytic bacterium isolated from a decaying algal bloom, and proposal of Proteinivoraceae fam. nov.</title>
        <authorList>
            <person name="Kevbrin V."/>
            <person name="Boltyanskaya Y."/>
            <person name="Zhilina T."/>
            <person name="Kolganova T."/>
            <person name="Lavrentjeva E."/>
            <person name="Kuznetsov B."/>
        </authorList>
    </citation>
    <scope>NUCLEOTIDE SEQUENCE</scope>
    <source>
        <strain evidence="1">Z-910T</strain>
    </source>
</reference>
<proteinExistence type="predicted"/>
<dbReference type="AlphaFoldDB" id="A0AAU7VN44"/>
<name>A0AAU7VN44_9FIRM</name>
<organism evidence="1">
    <name type="scientific">Proteinivorax tanatarense</name>
    <dbReference type="NCBI Taxonomy" id="1260629"/>
    <lineage>
        <taxon>Bacteria</taxon>
        <taxon>Bacillati</taxon>
        <taxon>Bacillota</taxon>
        <taxon>Clostridia</taxon>
        <taxon>Eubacteriales</taxon>
        <taxon>Proteinivoracaceae</taxon>
        <taxon>Proteinivorax</taxon>
    </lineage>
</organism>